<feature type="compositionally biased region" description="Basic and acidic residues" evidence="3">
    <location>
        <begin position="236"/>
        <end position="252"/>
    </location>
</feature>
<dbReference type="PANTHER" id="PTHR10501">
    <property type="entry name" value="U1 SMALL NUCLEAR RIBONUCLEOPROTEIN A/U2 SMALL NUCLEAR RIBONUCLEOPROTEIN B"/>
    <property type="match status" value="1"/>
</dbReference>
<evidence type="ECO:0000259" key="4">
    <source>
        <dbReference type="PROSITE" id="PS50102"/>
    </source>
</evidence>
<evidence type="ECO:0000313" key="6">
    <source>
        <dbReference type="Proteomes" id="UP000886520"/>
    </source>
</evidence>
<dbReference type="Proteomes" id="UP000886520">
    <property type="component" value="Chromosome 9"/>
</dbReference>
<protein>
    <recommendedName>
        <fullName evidence="4">RRM domain-containing protein</fullName>
    </recommendedName>
</protein>
<feature type="domain" description="RRM" evidence="4">
    <location>
        <begin position="146"/>
        <end position="231"/>
    </location>
</feature>
<reference evidence="5" key="1">
    <citation type="submission" date="2021-01" db="EMBL/GenBank/DDBJ databases">
        <title>Adiantum capillus-veneris genome.</title>
        <authorList>
            <person name="Fang Y."/>
            <person name="Liao Q."/>
        </authorList>
    </citation>
    <scope>NUCLEOTIDE SEQUENCE</scope>
    <source>
        <strain evidence="5">H3</strain>
        <tissue evidence="5">Leaf</tissue>
    </source>
</reference>
<name>A0A9D4UX93_ADICA</name>
<proteinExistence type="predicted"/>
<dbReference type="AlphaFoldDB" id="A0A9D4UX93"/>
<dbReference type="SUPFAM" id="SSF54928">
    <property type="entry name" value="RNA-binding domain, RBD"/>
    <property type="match status" value="1"/>
</dbReference>
<evidence type="ECO:0000256" key="3">
    <source>
        <dbReference type="SAM" id="MobiDB-lite"/>
    </source>
</evidence>
<keyword evidence="1 2" id="KW-0694">RNA-binding</keyword>
<dbReference type="InterPro" id="IPR012677">
    <property type="entry name" value="Nucleotide-bd_a/b_plait_sf"/>
</dbReference>
<dbReference type="Gene3D" id="3.30.70.330">
    <property type="match status" value="1"/>
</dbReference>
<dbReference type="PROSITE" id="PS50102">
    <property type="entry name" value="RRM"/>
    <property type="match status" value="1"/>
</dbReference>
<gene>
    <name evidence="5" type="ORF">GOP47_0009660</name>
</gene>
<feature type="region of interest" description="Disordered" evidence="3">
    <location>
        <begin position="113"/>
        <end position="145"/>
    </location>
</feature>
<dbReference type="GO" id="GO:0003723">
    <property type="term" value="F:RNA binding"/>
    <property type="evidence" value="ECO:0007669"/>
    <property type="project" value="UniProtKB-UniRule"/>
</dbReference>
<dbReference type="Pfam" id="PF00076">
    <property type="entry name" value="RRM_1"/>
    <property type="match status" value="1"/>
</dbReference>
<dbReference type="InterPro" id="IPR035979">
    <property type="entry name" value="RBD_domain_sf"/>
</dbReference>
<accession>A0A9D4UX93</accession>
<evidence type="ECO:0000256" key="1">
    <source>
        <dbReference type="ARBA" id="ARBA00022884"/>
    </source>
</evidence>
<evidence type="ECO:0000313" key="5">
    <source>
        <dbReference type="EMBL" id="KAI5075584.1"/>
    </source>
</evidence>
<dbReference type="EMBL" id="JABFUD020000009">
    <property type="protein sequence ID" value="KAI5075584.1"/>
    <property type="molecule type" value="Genomic_DNA"/>
</dbReference>
<evidence type="ECO:0000256" key="2">
    <source>
        <dbReference type="PROSITE-ProRule" id="PRU00176"/>
    </source>
</evidence>
<comment type="caution">
    <text evidence="5">The sequence shown here is derived from an EMBL/GenBank/DDBJ whole genome shotgun (WGS) entry which is preliminary data.</text>
</comment>
<dbReference type="OrthoDB" id="431169at2759"/>
<organism evidence="5 6">
    <name type="scientific">Adiantum capillus-veneris</name>
    <name type="common">Maidenhair fern</name>
    <dbReference type="NCBI Taxonomy" id="13818"/>
    <lineage>
        <taxon>Eukaryota</taxon>
        <taxon>Viridiplantae</taxon>
        <taxon>Streptophyta</taxon>
        <taxon>Embryophyta</taxon>
        <taxon>Tracheophyta</taxon>
        <taxon>Polypodiopsida</taxon>
        <taxon>Polypodiidae</taxon>
        <taxon>Polypodiales</taxon>
        <taxon>Pteridineae</taxon>
        <taxon>Pteridaceae</taxon>
        <taxon>Vittarioideae</taxon>
        <taxon>Adiantum</taxon>
    </lineage>
</organism>
<dbReference type="InterPro" id="IPR000504">
    <property type="entry name" value="RRM_dom"/>
</dbReference>
<sequence>MADYWRYGDRLAPGQVPVKRLRAEYDDLAPASATYYPREEPRYDDREGRLMLREPESLGVGYGSGLSGVEMAPGGHLGLGGLSATSLGLSAHDDHAFLGHSRLGLESSMMKPSPLGISNGRPDYLPRQESQVPPRARAPLPPDASPTLFVEGLPSDCTRREAAHVFRPFFGFKEVRLVRKEGKRSGSPIVLCFVDFHDAQHAANALEALQGYKFDEMSRESETLRLQFARSPGPQSRREDFHGGRDRDDFPRGGRPFRR</sequence>
<dbReference type="CDD" id="cd21618">
    <property type="entry name" value="RRM_AtNSRA_like"/>
    <property type="match status" value="1"/>
</dbReference>
<keyword evidence="6" id="KW-1185">Reference proteome</keyword>
<dbReference type="SMART" id="SM00360">
    <property type="entry name" value="RRM"/>
    <property type="match status" value="1"/>
</dbReference>
<feature type="region of interest" description="Disordered" evidence="3">
    <location>
        <begin position="228"/>
        <end position="259"/>
    </location>
</feature>